<dbReference type="EMBL" id="VSRR010003113">
    <property type="protein sequence ID" value="MPC34721.1"/>
    <property type="molecule type" value="Genomic_DNA"/>
</dbReference>
<proteinExistence type="predicted"/>
<comment type="caution">
    <text evidence="1">The sequence shown here is derived from an EMBL/GenBank/DDBJ whole genome shotgun (WGS) entry which is preliminary data.</text>
</comment>
<dbReference type="OrthoDB" id="6382066at2759"/>
<accession>A0A5B7EJU4</accession>
<gene>
    <name evidence="1" type="ORF">E2C01_028121</name>
</gene>
<sequence>MSALLMRLGPVNSWTTENIENFGETGLNLPVCFDDTGNKEVLQKVLDKVNKCETTRTTGCPQFENLEEIRWPVTWRIMGSPKNWEADELGDVKISEIPEFMVHQVNGDFMKGIKEKLIEQEDLPTLDYQEKAEAWMTALCKTENCKDMSAARMNTWIKDLSKLRSALTPSDVSPEARKDETLMEELRQNALAKKKIRAEDAAIMLETMLDEQTLKKIGACDGKGKDWL</sequence>
<evidence type="ECO:0000313" key="1">
    <source>
        <dbReference type="EMBL" id="MPC34721.1"/>
    </source>
</evidence>
<evidence type="ECO:0000313" key="2">
    <source>
        <dbReference type="Proteomes" id="UP000324222"/>
    </source>
</evidence>
<dbReference type="AlphaFoldDB" id="A0A5B7EJU4"/>
<keyword evidence="2" id="KW-1185">Reference proteome</keyword>
<name>A0A5B7EJU4_PORTR</name>
<dbReference type="Proteomes" id="UP000324222">
    <property type="component" value="Unassembled WGS sequence"/>
</dbReference>
<reference evidence="1 2" key="1">
    <citation type="submission" date="2019-05" db="EMBL/GenBank/DDBJ databases">
        <title>Another draft genome of Portunus trituberculatus and its Hox gene families provides insights of decapod evolution.</title>
        <authorList>
            <person name="Jeong J.-H."/>
            <person name="Song I."/>
            <person name="Kim S."/>
            <person name="Choi T."/>
            <person name="Kim D."/>
            <person name="Ryu S."/>
            <person name="Kim W."/>
        </authorList>
    </citation>
    <scope>NUCLEOTIDE SEQUENCE [LARGE SCALE GENOMIC DNA]</scope>
    <source>
        <tissue evidence="1">Muscle</tissue>
    </source>
</reference>
<organism evidence="1 2">
    <name type="scientific">Portunus trituberculatus</name>
    <name type="common">Swimming crab</name>
    <name type="synonym">Neptunus trituberculatus</name>
    <dbReference type="NCBI Taxonomy" id="210409"/>
    <lineage>
        <taxon>Eukaryota</taxon>
        <taxon>Metazoa</taxon>
        <taxon>Ecdysozoa</taxon>
        <taxon>Arthropoda</taxon>
        <taxon>Crustacea</taxon>
        <taxon>Multicrustacea</taxon>
        <taxon>Malacostraca</taxon>
        <taxon>Eumalacostraca</taxon>
        <taxon>Eucarida</taxon>
        <taxon>Decapoda</taxon>
        <taxon>Pleocyemata</taxon>
        <taxon>Brachyura</taxon>
        <taxon>Eubrachyura</taxon>
        <taxon>Portunoidea</taxon>
        <taxon>Portunidae</taxon>
        <taxon>Portuninae</taxon>
        <taxon>Portunus</taxon>
    </lineage>
</organism>
<protein>
    <submittedName>
        <fullName evidence="1">Uncharacterized protein</fullName>
    </submittedName>
</protein>